<protein>
    <submittedName>
        <fullName evidence="1">Ester cyclase</fullName>
    </submittedName>
</protein>
<dbReference type="Pfam" id="PF07366">
    <property type="entry name" value="SnoaL"/>
    <property type="match status" value="1"/>
</dbReference>
<dbReference type="Proteomes" id="UP000664288">
    <property type="component" value="Unassembled WGS sequence"/>
</dbReference>
<comment type="caution">
    <text evidence="1">The sequence shown here is derived from an EMBL/GenBank/DDBJ whole genome shotgun (WGS) entry which is preliminary data.</text>
</comment>
<dbReference type="EMBL" id="JAFMPY010000032">
    <property type="protein sequence ID" value="MBO0906107.1"/>
    <property type="molecule type" value="Genomic_DNA"/>
</dbReference>
<dbReference type="PANTHER" id="PTHR38436:SF1">
    <property type="entry name" value="ESTER CYCLASE"/>
    <property type="match status" value="1"/>
</dbReference>
<dbReference type="PANTHER" id="PTHR38436">
    <property type="entry name" value="POLYKETIDE CYCLASE SNOAL-LIKE DOMAIN"/>
    <property type="match status" value="1"/>
</dbReference>
<dbReference type="SUPFAM" id="SSF54427">
    <property type="entry name" value="NTF2-like"/>
    <property type="match status" value="2"/>
</dbReference>
<keyword evidence="2" id="KW-1185">Reference proteome</keyword>
<dbReference type="InterPro" id="IPR009959">
    <property type="entry name" value="Cyclase_SnoaL-like"/>
</dbReference>
<accession>A0ABS3J8V7</accession>
<gene>
    <name evidence="1" type="ORF">J1C47_20860</name>
</gene>
<reference evidence="1 2" key="1">
    <citation type="submission" date="2021-03" db="EMBL/GenBank/DDBJ databases">
        <title>Whole genome sequence of Jiella sp. MQZ13P-4.</title>
        <authorList>
            <person name="Tuo L."/>
        </authorList>
    </citation>
    <scope>NUCLEOTIDE SEQUENCE [LARGE SCALE GENOMIC DNA]</scope>
    <source>
        <strain evidence="1 2">MQZ13P-4</strain>
    </source>
</reference>
<sequence>MADHLQNKRWLRGALAALSESSLADVGSRLAGLYHPRAEWRGSHPLNEMRGPEAIEAAVWRPLLHAFPDLERRDVIFVAGSFEGRDYVAAVGHYCGAFREDWLSIPSTGRPVYLRYGEVHQVEDGRIVQSSCLWDILDVMRQAGHWPIAPSLGTEGMWPAPLTADGIVIGESDPAQSAASLAQTLAMHGTLGAYDDQGTAGRQGLLDMPQRLHWHPKMMWYGPAGIGTTRGLEGFVDYHQLPFRTAFPGRKGGGQWDEIAELKAQHGGGHYIRIGDGPYSVTGGWPSVFAMHQGGGFLGLGPTGRPVTMRVMDFYLHHEGLIRENWVPLDIPHLLKQMGVDIFERMQSRFDHRPFS</sequence>
<dbReference type="RefSeq" id="WP_207352741.1">
    <property type="nucleotide sequence ID" value="NZ_JAFMPY010000032.1"/>
</dbReference>
<organism evidence="1 2">
    <name type="scientific">Jiella sonneratiae</name>
    <dbReference type="NCBI Taxonomy" id="2816856"/>
    <lineage>
        <taxon>Bacteria</taxon>
        <taxon>Pseudomonadati</taxon>
        <taxon>Pseudomonadota</taxon>
        <taxon>Alphaproteobacteria</taxon>
        <taxon>Hyphomicrobiales</taxon>
        <taxon>Aurantimonadaceae</taxon>
        <taxon>Jiella</taxon>
    </lineage>
</organism>
<evidence type="ECO:0000313" key="1">
    <source>
        <dbReference type="EMBL" id="MBO0906107.1"/>
    </source>
</evidence>
<dbReference type="Gene3D" id="3.10.450.50">
    <property type="match status" value="2"/>
</dbReference>
<name>A0ABS3J8V7_9HYPH</name>
<dbReference type="InterPro" id="IPR032710">
    <property type="entry name" value="NTF2-like_dom_sf"/>
</dbReference>
<proteinExistence type="predicted"/>
<evidence type="ECO:0000313" key="2">
    <source>
        <dbReference type="Proteomes" id="UP000664288"/>
    </source>
</evidence>